<dbReference type="OMA" id="RIRTYAC"/>
<dbReference type="PANTHER" id="PTHR11614">
    <property type="entry name" value="PHOSPHOLIPASE-RELATED"/>
    <property type="match status" value="1"/>
</dbReference>
<dbReference type="InterPro" id="IPR051044">
    <property type="entry name" value="MAG_DAG_Lipase"/>
</dbReference>
<dbReference type="AlphaFoldDB" id="A0A024WZQ0"/>
<proteinExistence type="predicted"/>
<dbReference type="Proteomes" id="UP000030694">
    <property type="component" value="Unassembled WGS sequence"/>
</dbReference>
<evidence type="ECO:0000313" key="2">
    <source>
        <dbReference type="EMBL" id="ETW58762.1"/>
    </source>
</evidence>
<dbReference type="InterPro" id="IPR029058">
    <property type="entry name" value="AB_hydrolase_fold"/>
</dbReference>
<dbReference type="Pfam" id="PF12146">
    <property type="entry name" value="Hydrolase_4"/>
    <property type="match status" value="1"/>
</dbReference>
<feature type="domain" description="Serine aminopeptidase S33" evidence="1">
    <location>
        <begin position="185"/>
        <end position="436"/>
    </location>
</feature>
<evidence type="ECO:0000313" key="3">
    <source>
        <dbReference type="Proteomes" id="UP000030694"/>
    </source>
</evidence>
<dbReference type="OrthoDB" id="2498029at2759"/>
<dbReference type="InterPro" id="IPR006494">
    <property type="entry name" value="PST_A"/>
</dbReference>
<dbReference type="EMBL" id="KI927620">
    <property type="protein sequence ID" value="ETW58762.1"/>
    <property type="molecule type" value="Genomic_DNA"/>
</dbReference>
<reference evidence="2 3" key="2">
    <citation type="submission" date="2013-02" db="EMBL/GenBank/DDBJ databases">
        <title>The Genome Sequence of Plasmodium falciparum CAMP/Malaysia.</title>
        <authorList>
            <consortium name="The Broad Institute Genome Sequencing Platform"/>
            <consortium name="The Broad Institute Genome Sequencing Center for Infectious Disease"/>
            <person name="Neafsey D."/>
            <person name="Cheeseman I."/>
            <person name="Volkman S."/>
            <person name="Adams J."/>
            <person name="Walker B."/>
            <person name="Young S.K."/>
            <person name="Zeng Q."/>
            <person name="Gargeya S."/>
            <person name="Fitzgerald M."/>
            <person name="Haas B."/>
            <person name="Abouelleil A."/>
            <person name="Alvarado L."/>
            <person name="Arachchi H.M."/>
            <person name="Berlin A.M."/>
            <person name="Chapman S.B."/>
            <person name="Dewar J."/>
            <person name="Goldberg J."/>
            <person name="Griggs A."/>
            <person name="Gujja S."/>
            <person name="Hansen M."/>
            <person name="Howarth C."/>
            <person name="Imamovic A."/>
            <person name="Larimer J."/>
            <person name="McCowan C."/>
            <person name="Murphy C."/>
            <person name="Neiman D."/>
            <person name="Pearson M."/>
            <person name="Priest M."/>
            <person name="Roberts A."/>
            <person name="Saif S."/>
            <person name="Shea T."/>
            <person name="Sisk P."/>
            <person name="Sykes S."/>
            <person name="Wortman J."/>
            <person name="Nusbaum C."/>
            <person name="Birren B."/>
        </authorList>
    </citation>
    <scope>NUCLEOTIDE SEQUENCE [LARGE SCALE GENOMIC DNA]</scope>
    <source>
        <strain evidence="2 3">CAMP/Malaysia</strain>
    </source>
</reference>
<name>A0A024WZQ0_PLAFC</name>
<dbReference type="NCBIfam" id="TIGR01607">
    <property type="entry name" value="PST-A"/>
    <property type="match status" value="1"/>
</dbReference>
<dbReference type="InterPro" id="IPR022742">
    <property type="entry name" value="Hydrolase_4"/>
</dbReference>
<dbReference type="SUPFAM" id="SSF53474">
    <property type="entry name" value="alpha/beta-Hydrolases"/>
    <property type="match status" value="1"/>
</dbReference>
<protein>
    <recommendedName>
        <fullName evidence="1">Serine aminopeptidase S33 domain-containing protein</fullName>
    </recommendedName>
</protein>
<evidence type="ECO:0000259" key="1">
    <source>
        <dbReference type="Pfam" id="PF12146"/>
    </source>
</evidence>
<dbReference type="FunFam" id="3.40.50.1820:FF:000046">
    <property type="entry name" value="Putative lysophospholipase"/>
    <property type="match status" value="1"/>
</dbReference>
<reference evidence="2 3" key="1">
    <citation type="submission" date="2013-02" db="EMBL/GenBank/DDBJ databases">
        <title>The Genome Annotation of Plasmodium falciparum CAMP/Malaysia.</title>
        <authorList>
            <consortium name="The Broad Institute Genome Sequencing Platform"/>
            <consortium name="The Broad Institute Genome Sequencing Center for Infectious Disease"/>
            <person name="Neafsey D."/>
            <person name="Hoffman S."/>
            <person name="Volkman S."/>
            <person name="Rosenthal P."/>
            <person name="Walker B."/>
            <person name="Young S.K."/>
            <person name="Zeng Q."/>
            <person name="Gargeya S."/>
            <person name="Fitzgerald M."/>
            <person name="Haas B."/>
            <person name="Abouelleil A."/>
            <person name="Allen A.W."/>
            <person name="Alvarado L."/>
            <person name="Arachchi H.M."/>
            <person name="Berlin A.M."/>
            <person name="Chapman S.B."/>
            <person name="Gainer-Dewar J."/>
            <person name="Goldberg J."/>
            <person name="Griggs A."/>
            <person name="Gujja S."/>
            <person name="Hansen M."/>
            <person name="Howarth C."/>
            <person name="Imamovic A."/>
            <person name="Ireland A."/>
            <person name="Larimer J."/>
            <person name="McCowan C."/>
            <person name="Murphy C."/>
            <person name="Pearson M."/>
            <person name="Poon T.W."/>
            <person name="Priest M."/>
            <person name="Roberts A."/>
            <person name="Saif S."/>
            <person name="Shea T."/>
            <person name="Sisk P."/>
            <person name="Sykes S."/>
            <person name="Wortman J."/>
            <person name="Nusbaum C."/>
            <person name="Birren B."/>
        </authorList>
    </citation>
    <scope>NUCLEOTIDE SEQUENCE [LARGE SCALE GENOMIC DNA]</scope>
    <source>
        <strain evidence="2 3">CAMP/Malaysia</strain>
    </source>
</reference>
<gene>
    <name evidence="2" type="ORF">PFMC_05855</name>
</gene>
<dbReference type="Gene3D" id="3.40.50.1820">
    <property type="entry name" value="alpha/beta hydrolase"/>
    <property type="match status" value="2"/>
</dbReference>
<organism evidence="2 3">
    <name type="scientific">Plasmodium falciparum (isolate Camp / Malaysia)</name>
    <dbReference type="NCBI Taxonomy" id="5835"/>
    <lineage>
        <taxon>Eukaryota</taxon>
        <taxon>Sar</taxon>
        <taxon>Alveolata</taxon>
        <taxon>Apicomplexa</taxon>
        <taxon>Aconoidasida</taxon>
        <taxon>Haemosporida</taxon>
        <taxon>Plasmodiidae</taxon>
        <taxon>Plasmodium</taxon>
        <taxon>Plasmodium (Laverania)</taxon>
    </lineage>
</organism>
<accession>A0A024WZQ0</accession>
<sequence length="452" mass="52520">MNKNDITIDENNKYIFRASSFYNKDGLLIKSYSWEVREPLGIIILVHGLASHIRFGFLKQNAKIVNNDHAVLIDGDNYYIYEGSWIEKLNKNGYSVYGLDLQESNIINDENTKDRALVSTFCNKDGLRIKSYSWIVKKALGIIILIHGLASHLRFGFLNKNAKIVSNEHAVLIDGDNYFLYEGSWIEKLNKSGYSVYGLDLQGHGESDGYQNLKLHIKDYDDYIYDLIDFIKSVYESIISKKEKKQMYIRDNDIIETVPIYLVGYSMGANIILRALQLLNKSNDNLISKLNIKAFISLAGMISIKNIGSIDSLKYKYLFLPIIKMLSYVCPTYRLRKKHSGFKRFPYINDLMNFDKLRYKKGMTNKLAYEVIKSVYILKKYINDIPQNVPILFIHSRHDSVCAYEEVLSFYNNLYNTNKEIYTLENMDHVVTLEPENEQALNKMLTWIKKCE</sequence>